<gene>
    <name evidence="1" type="ORF">Asru_0045_44</name>
</gene>
<dbReference type="Gene3D" id="3.40.630.40">
    <property type="entry name" value="Zn-dependent exopeptidases"/>
    <property type="match status" value="1"/>
</dbReference>
<sequence length="282" mass="31477">MTGGAPFMVLRPERQTVPLVVASAHSGRAYDHAFLAESRLDPVTLRRSEDSFVDELFAAAPSVGAPLIAAEFPRAYCDPNREAWELDPTMFEDALPPWVNIHSPRVAAGLGTIARVVSSGDQIYRKKLRFADAERRVRECWQPFHQGLLGLLDETTCRFGAVLLVDCHSMPTGALSGRGPVDFVIGDVHGTSCSEEITRLIETELMRLGYRVRRNDPYAGGYITRTYGRPKTGRHAVQIEVARRLYMDEVRFERRAEFRRVARQMEAVLVALAVQVPAILGL</sequence>
<accession>A0A0D6P4C0</accession>
<comment type="caution">
    <text evidence="1">The sequence shown here is derived from an EMBL/GenBank/DDBJ whole genome shotgun (WGS) entry which is preliminary data.</text>
</comment>
<proteinExistence type="predicted"/>
<dbReference type="AlphaFoldDB" id="A0A0D6P4C0"/>
<reference evidence="1 2" key="1">
    <citation type="submission" date="2012-11" db="EMBL/GenBank/DDBJ databases">
        <title>Whole genome sequence of Acidisphaera rubrifaciens HS-AP3.</title>
        <authorList>
            <person name="Azuma Y."/>
            <person name="Higashiura N."/>
            <person name="Hirakawa H."/>
            <person name="Matsushita K."/>
        </authorList>
    </citation>
    <scope>NUCLEOTIDE SEQUENCE [LARGE SCALE GENOMIC DNA]</scope>
    <source>
        <strain evidence="1 2">HS-AP3</strain>
    </source>
</reference>
<dbReference type="Proteomes" id="UP000032680">
    <property type="component" value="Unassembled WGS sequence"/>
</dbReference>
<name>A0A0D6P4C0_9PROT</name>
<keyword evidence="1" id="KW-0378">Hydrolase</keyword>
<dbReference type="Pfam" id="PF05013">
    <property type="entry name" value="FGase"/>
    <property type="match status" value="1"/>
</dbReference>
<evidence type="ECO:0000313" key="1">
    <source>
        <dbReference type="EMBL" id="GAN76053.1"/>
    </source>
</evidence>
<dbReference type="GO" id="GO:0016787">
    <property type="term" value="F:hydrolase activity"/>
    <property type="evidence" value="ECO:0007669"/>
    <property type="project" value="UniProtKB-KW"/>
</dbReference>
<keyword evidence="2" id="KW-1185">Reference proteome</keyword>
<dbReference type="EMBL" id="BANB01000045">
    <property type="protein sequence ID" value="GAN76053.1"/>
    <property type="molecule type" value="Genomic_DNA"/>
</dbReference>
<dbReference type="InterPro" id="IPR007709">
    <property type="entry name" value="N-FG_amidohydro"/>
</dbReference>
<dbReference type="SUPFAM" id="SSF53187">
    <property type="entry name" value="Zn-dependent exopeptidases"/>
    <property type="match status" value="1"/>
</dbReference>
<evidence type="ECO:0000313" key="2">
    <source>
        <dbReference type="Proteomes" id="UP000032680"/>
    </source>
</evidence>
<protein>
    <submittedName>
        <fullName evidence="1">N-formylglutamate amidohydrolase</fullName>
    </submittedName>
</protein>
<organism evidence="1 2">
    <name type="scientific">Acidisphaera rubrifaciens HS-AP3</name>
    <dbReference type="NCBI Taxonomy" id="1231350"/>
    <lineage>
        <taxon>Bacteria</taxon>
        <taxon>Pseudomonadati</taxon>
        <taxon>Pseudomonadota</taxon>
        <taxon>Alphaproteobacteria</taxon>
        <taxon>Acetobacterales</taxon>
        <taxon>Acetobacteraceae</taxon>
        <taxon>Acidisphaera</taxon>
    </lineage>
</organism>